<proteinExistence type="inferred from homology"/>
<dbReference type="WBParaSite" id="ECPE_0001192901-mRNA-1">
    <property type="protein sequence ID" value="ECPE_0001192901-mRNA-1"/>
    <property type="gene ID" value="ECPE_0001192901"/>
</dbReference>
<dbReference type="NCBIfam" id="TIGR00562">
    <property type="entry name" value="proto_IX_ox"/>
    <property type="match status" value="1"/>
</dbReference>
<feature type="domain" description="Amine oxidase" evidence="12">
    <location>
        <begin position="15"/>
        <end position="429"/>
    </location>
</feature>
<evidence type="ECO:0000256" key="2">
    <source>
        <dbReference type="ARBA" id="ARBA00005073"/>
    </source>
</evidence>
<dbReference type="InterPro" id="IPR036188">
    <property type="entry name" value="FAD/NAD-bd_sf"/>
</dbReference>
<dbReference type="Proteomes" id="UP000272942">
    <property type="component" value="Unassembled WGS sequence"/>
</dbReference>
<dbReference type="PANTHER" id="PTHR42923:SF3">
    <property type="entry name" value="PROTOPORPHYRINOGEN OXIDASE"/>
    <property type="match status" value="1"/>
</dbReference>
<dbReference type="EC" id="1.3.3.4" evidence="4 11"/>
<dbReference type="AlphaFoldDB" id="A0A183AY59"/>
<dbReference type="EMBL" id="UZAN01051730">
    <property type="protein sequence ID" value="VDP89090.1"/>
    <property type="molecule type" value="Genomic_DNA"/>
</dbReference>
<dbReference type="InterPro" id="IPR004572">
    <property type="entry name" value="Protoporphyrinogen_oxidase"/>
</dbReference>
<accession>A0A183AY59</accession>
<dbReference type="Gene3D" id="3.50.50.60">
    <property type="entry name" value="FAD/NAD(P)-binding domain"/>
    <property type="match status" value="1"/>
</dbReference>
<comment type="cofactor">
    <cofactor evidence="11">
        <name>FAD</name>
        <dbReference type="ChEBI" id="CHEBI:57692"/>
    </cofactor>
    <text evidence="11">Binds 1 FAD per subunit.</text>
</comment>
<dbReference type="InterPro" id="IPR050464">
    <property type="entry name" value="Zeta_carotene_desat/Oxidored"/>
</dbReference>
<keyword evidence="14" id="KW-1185">Reference proteome</keyword>
<organism evidence="15">
    <name type="scientific">Echinostoma caproni</name>
    <dbReference type="NCBI Taxonomy" id="27848"/>
    <lineage>
        <taxon>Eukaryota</taxon>
        <taxon>Metazoa</taxon>
        <taxon>Spiralia</taxon>
        <taxon>Lophotrochozoa</taxon>
        <taxon>Platyhelminthes</taxon>
        <taxon>Trematoda</taxon>
        <taxon>Digenea</taxon>
        <taxon>Plagiorchiida</taxon>
        <taxon>Echinostomata</taxon>
        <taxon>Echinostomatoidea</taxon>
        <taxon>Echinostomatidae</taxon>
        <taxon>Echinostoma</taxon>
    </lineage>
</organism>
<dbReference type="UniPathway" id="UPA00251">
    <property type="reaction ID" value="UER00324"/>
</dbReference>
<comment type="catalytic activity">
    <reaction evidence="10 11">
        <text>protoporphyrinogen IX + 3 O2 = protoporphyrin IX + 3 H2O2</text>
        <dbReference type="Rhea" id="RHEA:25576"/>
        <dbReference type="ChEBI" id="CHEBI:15379"/>
        <dbReference type="ChEBI" id="CHEBI:16240"/>
        <dbReference type="ChEBI" id="CHEBI:57306"/>
        <dbReference type="ChEBI" id="CHEBI:57307"/>
        <dbReference type="EC" id="1.3.3.4"/>
    </reaction>
</comment>
<keyword evidence="8 11" id="KW-0350">Heme biosynthesis</keyword>
<evidence type="ECO:0000256" key="5">
    <source>
        <dbReference type="ARBA" id="ARBA00022630"/>
    </source>
</evidence>
<keyword evidence="5 11" id="KW-0285">Flavoprotein</keyword>
<evidence type="ECO:0000256" key="10">
    <source>
        <dbReference type="ARBA" id="ARBA00047554"/>
    </source>
</evidence>
<evidence type="ECO:0000256" key="6">
    <source>
        <dbReference type="ARBA" id="ARBA00022827"/>
    </source>
</evidence>
<evidence type="ECO:0000256" key="4">
    <source>
        <dbReference type="ARBA" id="ARBA00012867"/>
    </source>
</evidence>
<dbReference type="SUPFAM" id="SSF51905">
    <property type="entry name" value="FAD/NAD(P)-binding domain"/>
    <property type="match status" value="1"/>
</dbReference>
<evidence type="ECO:0000256" key="7">
    <source>
        <dbReference type="ARBA" id="ARBA00023002"/>
    </source>
</evidence>
<dbReference type="PANTHER" id="PTHR42923">
    <property type="entry name" value="PROTOPORPHYRINOGEN OXIDASE"/>
    <property type="match status" value="1"/>
</dbReference>
<evidence type="ECO:0000256" key="1">
    <source>
        <dbReference type="ARBA" id="ARBA00002600"/>
    </source>
</evidence>
<protein>
    <recommendedName>
        <fullName evidence="4 11">Protoporphyrinogen oxidase</fullName>
        <ecNumber evidence="4 11">1.3.3.4</ecNumber>
    </recommendedName>
</protein>
<name>A0A183AY59_9TREM</name>
<gene>
    <name evidence="13" type="ORF">ECPE_LOCUS11894</name>
</gene>
<comment type="subcellular location">
    <subcellularLocation>
        <location evidence="11">Mitochondrion inner membrane</location>
    </subcellularLocation>
</comment>
<comment type="similarity">
    <text evidence="3 11">Belongs to the protoporphyrinogen/coproporphyrinogen oxidase family. Protoporphyrinogen oxidase subfamily.</text>
</comment>
<dbReference type="SUPFAM" id="SSF54373">
    <property type="entry name" value="FAD-linked reductases, C-terminal domain"/>
    <property type="match status" value="1"/>
</dbReference>
<dbReference type="InterPro" id="IPR002937">
    <property type="entry name" value="Amino_oxidase"/>
</dbReference>
<keyword evidence="6 11" id="KW-0274">FAD</keyword>
<evidence type="ECO:0000256" key="9">
    <source>
        <dbReference type="ARBA" id="ARBA00023244"/>
    </source>
</evidence>
<dbReference type="GO" id="GO:0006782">
    <property type="term" value="P:protoporphyrinogen IX biosynthetic process"/>
    <property type="evidence" value="ECO:0007669"/>
    <property type="project" value="UniProtKB-UniRule"/>
</dbReference>
<evidence type="ECO:0000313" key="13">
    <source>
        <dbReference type="EMBL" id="VDP89090.1"/>
    </source>
</evidence>
<sequence length="495" mass="54864">MASRIPHYCVVGGGISGLATAYFISLLKPPGSYRLTVLESSSRCGGWIHSVKNQYTGATYDLGPHSARAFSPNSALLLRMALSLDLRDSLKWVVRDHDSSQGQLFVGGKLVPISPLGFRAVEPFTRSPLGLITRRIFSKPPPTKSDWSVDEFLRTRLDDEFADYLGSAMMRGIYAGDSRELSARACIPQLVESEQLGPNMILGLFRRARQQMKKPKVSLPGALEEQLPSCTSVLPPHAVAWSLSSGMQTLTNALYYRLRDHGAHSTVHVNSPVSKIHPASEDRLHVDWISENTSAARIQDVTAVFLCCPSFQAANILGDMLKPDVVARLEKSHLPWANVAVAALELESPALPPVRAFGHLVPRPVDEHVLGVIYDSVAFPQLDSPHGFVRYTVMMKPYTRWLDMNATEPQLVSKELEAKAVDVLREHLGLTDPRVVDRHVGIYRDCIPQYPLGHLDNIKTLREELKVHGANRMVFFSDDFVAQINHDDAQLLLSS</sequence>
<evidence type="ECO:0000313" key="14">
    <source>
        <dbReference type="Proteomes" id="UP000272942"/>
    </source>
</evidence>
<comment type="function">
    <text evidence="1 11">Catalyzes the 6-electron oxidation of protoporphyrinogen-IX to form protoporphyrin-IX.</text>
</comment>
<reference evidence="13 14" key="2">
    <citation type="submission" date="2018-11" db="EMBL/GenBank/DDBJ databases">
        <authorList>
            <consortium name="Pathogen Informatics"/>
        </authorList>
    </citation>
    <scope>NUCLEOTIDE SEQUENCE [LARGE SCALE GENOMIC DNA]</scope>
    <source>
        <strain evidence="13 14">Egypt</strain>
    </source>
</reference>
<evidence type="ECO:0000259" key="12">
    <source>
        <dbReference type="Pfam" id="PF01593"/>
    </source>
</evidence>
<dbReference type="OrthoDB" id="419752at2759"/>
<dbReference type="GO" id="GO:0004729">
    <property type="term" value="F:oxygen-dependent protoporphyrinogen oxidase activity"/>
    <property type="evidence" value="ECO:0007669"/>
    <property type="project" value="UniProtKB-UniRule"/>
</dbReference>
<evidence type="ECO:0000313" key="15">
    <source>
        <dbReference type="WBParaSite" id="ECPE_0001192901-mRNA-1"/>
    </source>
</evidence>
<comment type="pathway">
    <text evidence="2 11">Porphyrin-containing compound metabolism; protoporphyrin-IX biosynthesis; protoporphyrin-IX from protoporphyrinogen-IX: step 1/1.</text>
</comment>
<dbReference type="Pfam" id="PF01593">
    <property type="entry name" value="Amino_oxidase"/>
    <property type="match status" value="1"/>
</dbReference>
<keyword evidence="7 11" id="KW-0560">Oxidoreductase</keyword>
<keyword evidence="9 11" id="KW-0627">Porphyrin biosynthesis</keyword>
<evidence type="ECO:0000256" key="3">
    <source>
        <dbReference type="ARBA" id="ARBA00010551"/>
    </source>
</evidence>
<evidence type="ECO:0000256" key="8">
    <source>
        <dbReference type="ARBA" id="ARBA00023133"/>
    </source>
</evidence>
<evidence type="ECO:0000256" key="11">
    <source>
        <dbReference type="RuleBase" id="RU367069"/>
    </source>
</evidence>
<reference evidence="15" key="1">
    <citation type="submission" date="2016-06" db="UniProtKB">
        <authorList>
            <consortium name="WormBaseParasite"/>
        </authorList>
    </citation>
    <scope>IDENTIFICATION</scope>
</reference>
<dbReference type="GO" id="GO:0005743">
    <property type="term" value="C:mitochondrial inner membrane"/>
    <property type="evidence" value="ECO:0007669"/>
    <property type="project" value="UniProtKB-SubCell"/>
</dbReference>